<evidence type="ECO:0000313" key="6">
    <source>
        <dbReference type="EMBL" id="SHM43661.1"/>
    </source>
</evidence>
<dbReference type="PANTHER" id="PTHR11614">
    <property type="entry name" value="PHOSPHOLIPASE-RELATED"/>
    <property type="match status" value="1"/>
</dbReference>
<keyword evidence="7" id="KW-1185">Reference proteome</keyword>
<sequence length="308" mass="34580">MHSDVNMSYSEPDGRLKPYICNVTTKYYLMANTTPMQTATFTAADGLNVYYRNWKAANPTAVVILAHGFNSHSGYFQWTAEQLVNEQFEVYGIDWPGRGNSDGERYYIADYTAFVKDLDQLVEMAKAAYPGLPVFLLGHSAGGVLSAVYTLDYQQKLSGFICESFAFQVPAPDFALAVLKGLSHVFPHAHVLKLKNEDFSRDKAVVDFMNADPLIANEVQPTKTVQQLVLADERLKSEMPAIKLPLLILHGTADKATKHEGSQYFYEHAGAADKTLKLYEGHYHDLLNDLQKEVVMADLLSWLRERVK</sequence>
<comment type="similarity">
    <text evidence="2">Belongs to the AB hydrolase superfamily.</text>
</comment>
<dbReference type="EMBL" id="FRBL01000008">
    <property type="protein sequence ID" value="SHM43661.1"/>
    <property type="molecule type" value="Genomic_DNA"/>
</dbReference>
<feature type="domain" description="Serine aminopeptidase S33" evidence="5">
    <location>
        <begin position="58"/>
        <end position="290"/>
    </location>
</feature>
<dbReference type="AlphaFoldDB" id="A0A1M7ISG3"/>
<organism evidence="6 7">
    <name type="scientific">Chitinophaga jiangningensis</name>
    <dbReference type="NCBI Taxonomy" id="1419482"/>
    <lineage>
        <taxon>Bacteria</taxon>
        <taxon>Pseudomonadati</taxon>
        <taxon>Bacteroidota</taxon>
        <taxon>Chitinophagia</taxon>
        <taxon>Chitinophagales</taxon>
        <taxon>Chitinophagaceae</taxon>
        <taxon>Chitinophaga</taxon>
    </lineage>
</organism>
<dbReference type="EC" id="3.1.1.23" evidence="3"/>
<reference evidence="6 7" key="1">
    <citation type="submission" date="2016-11" db="EMBL/GenBank/DDBJ databases">
        <authorList>
            <person name="Jaros S."/>
            <person name="Januszkiewicz K."/>
            <person name="Wedrychowicz H."/>
        </authorList>
    </citation>
    <scope>NUCLEOTIDE SEQUENCE [LARGE SCALE GENOMIC DNA]</scope>
    <source>
        <strain evidence="6 7">DSM 27406</strain>
    </source>
</reference>
<evidence type="ECO:0000256" key="2">
    <source>
        <dbReference type="ARBA" id="ARBA00008645"/>
    </source>
</evidence>
<dbReference type="GO" id="GO:0047372">
    <property type="term" value="F:monoacylglycerol lipase activity"/>
    <property type="evidence" value="ECO:0007669"/>
    <property type="project" value="UniProtKB-EC"/>
</dbReference>
<name>A0A1M7ISG3_9BACT</name>
<evidence type="ECO:0000313" key="7">
    <source>
        <dbReference type="Proteomes" id="UP000184420"/>
    </source>
</evidence>
<dbReference type="FunFam" id="3.40.50.1820:FF:000117">
    <property type="entry name" value="Monoglyceride lipase, putative"/>
    <property type="match status" value="1"/>
</dbReference>
<dbReference type="InterPro" id="IPR051044">
    <property type="entry name" value="MAG_DAG_Lipase"/>
</dbReference>
<accession>A0A1M7ISG3</accession>
<dbReference type="InterPro" id="IPR029058">
    <property type="entry name" value="AB_hydrolase_fold"/>
</dbReference>
<dbReference type="STRING" id="1419482.SAMN05444266_10878"/>
<evidence type="ECO:0000256" key="4">
    <source>
        <dbReference type="ARBA" id="ARBA00071261"/>
    </source>
</evidence>
<protein>
    <recommendedName>
        <fullName evidence="4">Monoacylglycerol lipase</fullName>
        <ecNumber evidence="3">3.1.1.23</ecNumber>
    </recommendedName>
</protein>
<evidence type="ECO:0000259" key="5">
    <source>
        <dbReference type="Pfam" id="PF12146"/>
    </source>
</evidence>
<keyword evidence="6" id="KW-0378">Hydrolase</keyword>
<comment type="catalytic activity">
    <reaction evidence="1">
        <text>Hydrolyzes glycerol monoesters of long-chain fatty acids.</text>
        <dbReference type="EC" id="3.1.1.23"/>
    </reaction>
</comment>
<dbReference type="Proteomes" id="UP000184420">
    <property type="component" value="Unassembled WGS sequence"/>
</dbReference>
<proteinExistence type="inferred from homology"/>
<dbReference type="InterPro" id="IPR022742">
    <property type="entry name" value="Hydrolase_4"/>
</dbReference>
<evidence type="ECO:0000256" key="1">
    <source>
        <dbReference type="ARBA" id="ARBA00001613"/>
    </source>
</evidence>
<dbReference type="Pfam" id="PF12146">
    <property type="entry name" value="Hydrolase_4"/>
    <property type="match status" value="1"/>
</dbReference>
<gene>
    <name evidence="6" type="ORF">SAMN05444266_10878</name>
</gene>
<evidence type="ECO:0000256" key="3">
    <source>
        <dbReference type="ARBA" id="ARBA00013254"/>
    </source>
</evidence>
<dbReference type="Gene3D" id="3.40.50.1820">
    <property type="entry name" value="alpha/beta hydrolase"/>
    <property type="match status" value="1"/>
</dbReference>
<dbReference type="SUPFAM" id="SSF53474">
    <property type="entry name" value="alpha/beta-Hydrolases"/>
    <property type="match status" value="1"/>
</dbReference>